<dbReference type="PANTHER" id="PTHR31131">
    <property type="entry name" value="CHROMOSOME 1, WHOLE GENOME SHOTGUN SEQUENCE"/>
    <property type="match status" value="1"/>
</dbReference>
<dbReference type="Proteomes" id="UP000192491">
    <property type="component" value="Unassembled WGS sequence"/>
</dbReference>
<evidence type="ECO:0000259" key="2">
    <source>
        <dbReference type="Pfam" id="PF21631"/>
    </source>
</evidence>
<sequence>MNNTPRTLTLLPESFAICRLEPDSAIPAWAMPGKASFLAITLTHEELSIICPEHLLPADTDIPAFSGWRCLKLEGPIPLDEPGVLASLVVPMSKAGLSVFAEATYDTDYLLVNNIDTAIQALEQMGHRVVQ</sequence>
<dbReference type="Pfam" id="PF21631">
    <property type="entry name" value="A9CJY8-like_N"/>
    <property type="match status" value="1"/>
</dbReference>
<evidence type="ECO:0000313" key="3">
    <source>
        <dbReference type="EMBL" id="OQX16366.1"/>
    </source>
</evidence>
<dbReference type="InterPro" id="IPR016540">
    <property type="entry name" value="UCP008459"/>
</dbReference>
<dbReference type="InterPro" id="IPR049447">
    <property type="entry name" value="A9CJY8-like_N"/>
</dbReference>
<dbReference type="InterPro" id="IPR051719">
    <property type="entry name" value="CASTOR_mTORC1"/>
</dbReference>
<feature type="domain" description="CASTOR ACT" evidence="1">
    <location>
        <begin position="67"/>
        <end position="123"/>
    </location>
</feature>
<feature type="domain" description="A9CJY8-like N-terminal" evidence="2">
    <location>
        <begin position="13"/>
        <end position="59"/>
    </location>
</feature>
<evidence type="ECO:0000259" key="1">
    <source>
        <dbReference type="Pfam" id="PF13840"/>
    </source>
</evidence>
<dbReference type="AlphaFoldDB" id="A0A1Y1QYS6"/>
<organism evidence="3 4">
    <name type="scientific">Thiothrix lacustris</name>
    <dbReference type="NCBI Taxonomy" id="525917"/>
    <lineage>
        <taxon>Bacteria</taxon>
        <taxon>Pseudomonadati</taxon>
        <taxon>Pseudomonadota</taxon>
        <taxon>Gammaproteobacteria</taxon>
        <taxon>Thiotrichales</taxon>
        <taxon>Thiotrichaceae</taxon>
        <taxon>Thiothrix</taxon>
    </lineage>
</organism>
<name>A0A1Y1QYS6_9GAMM</name>
<dbReference type="SUPFAM" id="SSF55021">
    <property type="entry name" value="ACT-like"/>
    <property type="match status" value="2"/>
</dbReference>
<comment type="caution">
    <text evidence="3">The sequence shown here is derived from an EMBL/GenBank/DDBJ whole genome shotgun (WGS) entry which is preliminary data.</text>
</comment>
<protein>
    <submittedName>
        <fullName evidence="3">Uncharacterized protein</fullName>
    </submittedName>
</protein>
<gene>
    <name evidence="3" type="ORF">BWK73_03985</name>
</gene>
<reference evidence="3 4" key="1">
    <citation type="submission" date="2017-01" db="EMBL/GenBank/DDBJ databases">
        <title>Novel large sulfur bacteria in the metagenomes of groundwater-fed chemosynthetic microbial mats in the Lake Huron basin.</title>
        <authorList>
            <person name="Sharrar A.M."/>
            <person name="Flood B.E."/>
            <person name="Bailey J.V."/>
            <person name="Jones D.S."/>
            <person name="Biddanda B."/>
            <person name="Ruberg S.A."/>
            <person name="Marcus D.N."/>
            <person name="Dick G.J."/>
        </authorList>
    </citation>
    <scope>NUCLEOTIDE SEQUENCE [LARGE SCALE GENOMIC DNA]</scope>
    <source>
        <strain evidence="3">A8</strain>
    </source>
</reference>
<dbReference type="InterPro" id="IPR027795">
    <property type="entry name" value="CASTOR_ACT_dom"/>
</dbReference>
<dbReference type="PANTHER" id="PTHR31131:SF6">
    <property type="entry name" value="CASTOR ACT DOMAIN-CONTAINING PROTEIN"/>
    <property type="match status" value="1"/>
</dbReference>
<dbReference type="Pfam" id="PF13840">
    <property type="entry name" value="ACT_7"/>
    <property type="match status" value="1"/>
</dbReference>
<dbReference type="EMBL" id="MTEJ01000005">
    <property type="protein sequence ID" value="OQX16366.1"/>
    <property type="molecule type" value="Genomic_DNA"/>
</dbReference>
<evidence type="ECO:0000313" key="4">
    <source>
        <dbReference type="Proteomes" id="UP000192491"/>
    </source>
</evidence>
<dbReference type="InterPro" id="IPR045865">
    <property type="entry name" value="ACT-like_dom_sf"/>
</dbReference>
<accession>A0A1Y1QYS6</accession>
<dbReference type="Gene3D" id="3.30.2130.10">
    <property type="entry name" value="VC0802-like"/>
    <property type="match status" value="1"/>
</dbReference>
<proteinExistence type="predicted"/>
<dbReference type="PIRSF" id="PIRSF008459">
    <property type="entry name" value="UCP008459"/>
    <property type="match status" value="1"/>
</dbReference>